<comment type="caution">
    <text evidence="1">The sequence shown here is derived from an EMBL/GenBank/DDBJ whole genome shotgun (WGS) entry which is preliminary data.</text>
</comment>
<accession>A0ACB8TRP6</accession>
<dbReference type="Proteomes" id="UP001055072">
    <property type="component" value="Unassembled WGS sequence"/>
</dbReference>
<sequence>FALAQLKGDVCLVQVNHTSPLTPSSVKVFRHEFITIFRYSHSLYVHPSDLRLLWTIEEEDGALRHDEEKDTVWVTKEVMERVQR</sequence>
<protein>
    <submittedName>
        <fullName evidence="1">Uncharacterized protein</fullName>
    </submittedName>
</protein>
<gene>
    <name evidence="1" type="ORF">BDY19DRAFT_878322</name>
</gene>
<reference evidence="1" key="1">
    <citation type="journal article" date="2021" name="Environ. Microbiol.">
        <title>Gene family expansions and transcriptome signatures uncover fungal adaptations to wood decay.</title>
        <authorList>
            <person name="Hage H."/>
            <person name="Miyauchi S."/>
            <person name="Viragh M."/>
            <person name="Drula E."/>
            <person name="Min B."/>
            <person name="Chaduli D."/>
            <person name="Navarro D."/>
            <person name="Favel A."/>
            <person name="Norest M."/>
            <person name="Lesage-Meessen L."/>
            <person name="Balint B."/>
            <person name="Merenyi Z."/>
            <person name="de Eugenio L."/>
            <person name="Morin E."/>
            <person name="Martinez A.T."/>
            <person name="Baldrian P."/>
            <person name="Stursova M."/>
            <person name="Martinez M.J."/>
            <person name="Novotny C."/>
            <person name="Magnuson J.K."/>
            <person name="Spatafora J.W."/>
            <person name="Maurice S."/>
            <person name="Pangilinan J."/>
            <person name="Andreopoulos W."/>
            <person name="LaButti K."/>
            <person name="Hundley H."/>
            <person name="Na H."/>
            <person name="Kuo A."/>
            <person name="Barry K."/>
            <person name="Lipzen A."/>
            <person name="Henrissat B."/>
            <person name="Riley R."/>
            <person name="Ahrendt S."/>
            <person name="Nagy L.G."/>
            <person name="Grigoriev I.V."/>
            <person name="Martin F."/>
            <person name="Rosso M.N."/>
        </authorList>
    </citation>
    <scope>NUCLEOTIDE SEQUENCE</scope>
    <source>
        <strain evidence="1">CBS 384.51</strain>
    </source>
</reference>
<name>A0ACB8TRP6_9APHY</name>
<evidence type="ECO:0000313" key="2">
    <source>
        <dbReference type="Proteomes" id="UP001055072"/>
    </source>
</evidence>
<proteinExistence type="predicted"/>
<evidence type="ECO:0000313" key="1">
    <source>
        <dbReference type="EMBL" id="KAI0084733.1"/>
    </source>
</evidence>
<feature type="non-terminal residue" evidence="1">
    <location>
        <position position="84"/>
    </location>
</feature>
<feature type="non-terminal residue" evidence="1">
    <location>
        <position position="1"/>
    </location>
</feature>
<dbReference type="EMBL" id="MU274939">
    <property type="protein sequence ID" value="KAI0084733.1"/>
    <property type="molecule type" value="Genomic_DNA"/>
</dbReference>
<keyword evidence="2" id="KW-1185">Reference proteome</keyword>
<organism evidence="1 2">
    <name type="scientific">Irpex rosettiformis</name>
    <dbReference type="NCBI Taxonomy" id="378272"/>
    <lineage>
        <taxon>Eukaryota</taxon>
        <taxon>Fungi</taxon>
        <taxon>Dikarya</taxon>
        <taxon>Basidiomycota</taxon>
        <taxon>Agaricomycotina</taxon>
        <taxon>Agaricomycetes</taxon>
        <taxon>Polyporales</taxon>
        <taxon>Irpicaceae</taxon>
        <taxon>Irpex</taxon>
    </lineage>
</organism>